<feature type="domain" description="PilZ" evidence="1">
    <location>
        <begin position="133"/>
        <end position="211"/>
    </location>
</feature>
<proteinExistence type="predicted"/>
<dbReference type="Gene3D" id="2.40.10.220">
    <property type="entry name" value="predicted glycosyltransferase like domains"/>
    <property type="match status" value="1"/>
</dbReference>
<evidence type="ECO:0000313" key="2">
    <source>
        <dbReference type="EMBL" id="EKJ95378.1"/>
    </source>
</evidence>
<accession>A0ABP2RRX2</accession>
<dbReference type="Pfam" id="PF07238">
    <property type="entry name" value="PilZ"/>
    <property type="match status" value="1"/>
</dbReference>
<protein>
    <recommendedName>
        <fullName evidence="1">PilZ domain-containing protein</fullName>
    </recommendedName>
</protein>
<evidence type="ECO:0000313" key="3">
    <source>
        <dbReference type="Proteomes" id="UP000017668"/>
    </source>
</evidence>
<organism evidence="2 3">
    <name type="scientific">Bradyrhizobium lupini HPC(L)</name>
    <dbReference type="NCBI Taxonomy" id="1229491"/>
    <lineage>
        <taxon>Bacteria</taxon>
        <taxon>Pseudomonadati</taxon>
        <taxon>Pseudomonadota</taxon>
        <taxon>Alphaproteobacteria</taxon>
        <taxon>Hyphomicrobiales</taxon>
        <taxon>Nitrobacteraceae</taxon>
        <taxon>Bradyrhizobium</taxon>
    </lineage>
</organism>
<dbReference type="EMBL" id="AMQQ01000018">
    <property type="protein sequence ID" value="EKJ95378.1"/>
    <property type="molecule type" value="Genomic_DNA"/>
</dbReference>
<dbReference type="InterPro" id="IPR009875">
    <property type="entry name" value="PilZ_domain"/>
</dbReference>
<dbReference type="Proteomes" id="UP000017668">
    <property type="component" value="Unassembled WGS sequence"/>
</dbReference>
<comment type="caution">
    <text evidence="2">The sequence shown here is derived from an EMBL/GenBank/DDBJ whole genome shotgun (WGS) entry which is preliminary data.</text>
</comment>
<sequence>MDDHHSLQFALPMFSSRSVNTAQILRPVEEVRLDDAVRVSFNGRLMLPDHEEYDCTATEMTAERAQFTCPGIARNGDRVIAYLQHIGRIEGTVTSLTASGFLIAINAPERKREKLAAQLAWIAKRQLLGLPEDRRHDRLTPRNARAQLVLEDGMLVACRLIDLSLSGAAIEIEHRPPLGSRVQLGKNMSGKIVRHFMEGVAVEFDRVQSPDALIEFL</sequence>
<gene>
    <name evidence="2" type="ORF">C241_13492</name>
</gene>
<keyword evidence="3" id="KW-1185">Reference proteome</keyword>
<reference evidence="2 3" key="1">
    <citation type="journal article" date="2013" name="Genome Announc.">
        <title>Genome Sequence of Rhizobium lupini HPC(L) Isolated from Saline Desert Soil, Kutch (Gujarat).</title>
        <authorList>
            <person name="Agarwal L."/>
            <person name="Purohit H.J."/>
        </authorList>
    </citation>
    <scope>NUCLEOTIDE SEQUENCE [LARGE SCALE GENOMIC DNA]</scope>
    <source>
        <strain evidence="3">HPC(L)</strain>
    </source>
</reference>
<name>A0ABP2RRX2_RHILU</name>
<dbReference type="SUPFAM" id="SSF141371">
    <property type="entry name" value="PilZ domain-like"/>
    <property type="match status" value="1"/>
</dbReference>
<evidence type="ECO:0000259" key="1">
    <source>
        <dbReference type="Pfam" id="PF07238"/>
    </source>
</evidence>